<dbReference type="SUPFAM" id="SSF52518">
    <property type="entry name" value="Thiamin diphosphate-binding fold (THDP-binding)"/>
    <property type="match status" value="1"/>
</dbReference>
<dbReference type="Pfam" id="PF02780">
    <property type="entry name" value="Transketolase_C"/>
    <property type="match status" value="1"/>
</dbReference>
<reference evidence="5" key="1">
    <citation type="submission" date="2023-07" db="EMBL/GenBank/DDBJ databases">
        <title>Sorghum-associated microbial communities from plants grown in Nebraska, USA.</title>
        <authorList>
            <person name="Schachtman D."/>
        </authorList>
    </citation>
    <scope>NUCLEOTIDE SEQUENCE</scope>
    <source>
        <strain evidence="5">DS1061</strain>
    </source>
</reference>
<name>A0AB73I751_9BURK</name>
<accession>A0AB73I751</accession>
<keyword evidence="5" id="KW-0808">Transferase</keyword>
<evidence type="ECO:0000256" key="3">
    <source>
        <dbReference type="ARBA" id="ARBA00023052"/>
    </source>
</evidence>
<dbReference type="RefSeq" id="WP_392392850.1">
    <property type="nucleotide sequence ID" value="NZ_JAURTK010000001.1"/>
</dbReference>
<dbReference type="SUPFAM" id="SSF52922">
    <property type="entry name" value="TK C-terminal domain-like"/>
    <property type="match status" value="1"/>
</dbReference>
<dbReference type="InterPro" id="IPR051157">
    <property type="entry name" value="PDH/Transketolase"/>
</dbReference>
<dbReference type="PANTHER" id="PTHR43825">
    <property type="entry name" value="PYRUVATE DEHYDROGENASE E1 COMPONENT"/>
    <property type="match status" value="1"/>
</dbReference>
<dbReference type="PANTHER" id="PTHR43825:SF5">
    <property type="entry name" value="HYPOTHETICAL TRANSKETOLASE FAMILY PROTEIN"/>
    <property type="match status" value="1"/>
</dbReference>
<dbReference type="Gene3D" id="3.40.50.970">
    <property type="match status" value="1"/>
</dbReference>
<proteinExistence type="inferred from homology"/>
<gene>
    <name evidence="5" type="ORF">J2793_001134</name>
</gene>
<dbReference type="GO" id="GO:0004802">
    <property type="term" value="F:transketolase activity"/>
    <property type="evidence" value="ECO:0007669"/>
    <property type="project" value="UniProtKB-EC"/>
</dbReference>
<evidence type="ECO:0000313" key="6">
    <source>
        <dbReference type="Proteomes" id="UP001229486"/>
    </source>
</evidence>
<dbReference type="AlphaFoldDB" id="A0AB73I751"/>
<comment type="caution">
    <text evidence="5">The sequence shown here is derived from an EMBL/GenBank/DDBJ whole genome shotgun (WGS) entry which is preliminary data.</text>
</comment>
<evidence type="ECO:0000259" key="4">
    <source>
        <dbReference type="SMART" id="SM00861"/>
    </source>
</evidence>
<organism evidence="5 6">
    <name type="scientific">Paraburkholderia caledonica</name>
    <dbReference type="NCBI Taxonomy" id="134536"/>
    <lineage>
        <taxon>Bacteria</taxon>
        <taxon>Pseudomonadati</taxon>
        <taxon>Pseudomonadota</taxon>
        <taxon>Betaproteobacteria</taxon>
        <taxon>Burkholderiales</taxon>
        <taxon>Burkholderiaceae</taxon>
        <taxon>Paraburkholderia</taxon>
    </lineage>
</organism>
<dbReference type="EMBL" id="JAURTK010000001">
    <property type="protein sequence ID" value="MDP9645712.1"/>
    <property type="molecule type" value="Genomic_DNA"/>
</dbReference>
<dbReference type="Gene3D" id="3.40.50.920">
    <property type="match status" value="1"/>
</dbReference>
<comment type="similarity">
    <text evidence="2">Belongs to the transketolase family.</text>
</comment>
<evidence type="ECO:0000256" key="1">
    <source>
        <dbReference type="ARBA" id="ARBA00001964"/>
    </source>
</evidence>
<sequence length="326" mass="34762">MLEINASNARQWSRLGSRGVFGLAALSIGETHDDLMLMSADLGNSSGLDRFKKAYPEKFLNIGIAEQNLVGVAAGLAKEGYNVFATSFAPFISMRAAEQIRMNLGYMEMNVKAVAIGSGVSMAFLGNSHYGIEDAAVMRSIPNMTVVCPADCAEIIKTVQAAADFKGPMYIRLTGAVNNPPVYTEDYEFRIGRAITLRRGSDVTIIANGTMVHESLEAAKLLEAQGMSVGVVNMHTLKPLDTAAIDAAMASSKVLVTVEEHSVIGGLGSAVAEYKASKRAAPPQLILGLPDRFEKAGEYRYMLEKTGLVAEKIAARISAFAAESGD</sequence>
<dbReference type="Pfam" id="PF02779">
    <property type="entry name" value="Transket_pyr"/>
    <property type="match status" value="1"/>
</dbReference>
<dbReference type="InterPro" id="IPR009014">
    <property type="entry name" value="Transketo_C/PFOR_II"/>
</dbReference>
<evidence type="ECO:0000313" key="5">
    <source>
        <dbReference type="EMBL" id="MDP9645712.1"/>
    </source>
</evidence>
<dbReference type="InterPro" id="IPR033248">
    <property type="entry name" value="Transketolase_C"/>
</dbReference>
<evidence type="ECO:0000256" key="2">
    <source>
        <dbReference type="ARBA" id="ARBA00007131"/>
    </source>
</evidence>
<dbReference type="CDD" id="cd07033">
    <property type="entry name" value="TPP_PYR_DXS_TK_like"/>
    <property type="match status" value="1"/>
</dbReference>
<keyword evidence="3" id="KW-0786">Thiamine pyrophosphate</keyword>
<dbReference type="InterPro" id="IPR029061">
    <property type="entry name" value="THDP-binding"/>
</dbReference>
<dbReference type="FunFam" id="3.40.50.970:FF:000129">
    <property type="entry name" value="Transketolase"/>
    <property type="match status" value="1"/>
</dbReference>
<dbReference type="Proteomes" id="UP001229486">
    <property type="component" value="Unassembled WGS sequence"/>
</dbReference>
<comment type="cofactor">
    <cofactor evidence="1">
        <name>thiamine diphosphate</name>
        <dbReference type="ChEBI" id="CHEBI:58937"/>
    </cofactor>
</comment>
<dbReference type="InterPro" id="IPR005475">
    <property type="entry name" value="Transketolase-like_Pyr-bd"/>
</dbReference>
<protein>
    <submittedName>
        <fullName evidence="5">Transketolase</fullName>
        <ecNumber evidence="5">2.2.1.1</ecNumber>
    </submittedName>
</protein>
<dbReference type="EC" id="2.2.1.1" evidence="5"/>
<feature type="domain" description="Transketolase-like pyrimidine-binding" evidence="4">
    <location>
        <begin position="15"/>
        <end position="179"/>
    </location>
</feature>
<dbReference type="SMART" id="SM00861">
    <property type="entry name" value="Transket_pyr"/>
    <property type="match status" value="1"/>
</dbReference>